<proteinExistence type="predicted"/>
<dbReference type="STRING" id="161767.ENSAPEP00000001272"/>
<comment type="subcellular location">
    <subcellularLocation>
        <location evidence="1">Cytoplasm</location>
    </subcellularLocation>
</comment>
<evidence type="ECO:0000256" key="2">
    <source>
        <dbReference type="ARBA" id="ARBA00022490"/>
    </source>
</evidence>
<dbReference type="PANTHER" id="PTHR21331:SF2">
    <property type="entry name" value="BRCA1-ASSOCIATED ATM ACTIVATOR 1"/>
    <property type="match status" value="1"/>
</dbReference>
<keyword evidence="4" id="KW-1185">Reference proteome</keyword>
<dbReference type="Proteomes" id="UP000265080">
    <property type="component" value="Chromosome 3"/>
</dbReference>
<dbReference type="InterPro" id="IPR038904">
    <property type="entry name" value="BRAT1"/>
</dbReference>
<dbReference type="GO" id="GO:0005634">
    <property type="term" value="C:nucleus"/>
    <property type="evidence" value="ECO:0007669"/>
    <property type="project" value="TreeGrafter"/>
</dbReference>
<reference evidence="3" key="2">
    <citation type="submission" date="2025-08" db="UniProtKB">
        <authorList>
            <consortium name="Ensembl"/>
        </authorList>
    </citation>
    <scope>IDENTIFICATION</scope>
</reference>
<dbReference type="GeneTree" id="ENSGT00390000017551"/>
<keyword evidence="2" id="KW-0963">Cytoplasm</keyword>
<dbReference type="GO" id="GO:0008283">
    <property type="term" value="P:cell population proliferation"/>
    <property type="evidence" value="ECO:0007669"/>
    <property type="project" value="InterPro"/>
</dbReference>
<dbReference type="AlphaFoldDB" id="A0A3P8RMH7"/>
<organism evidence="3 4">
    <name type="scientific">Amphiprion percula</name>
    <name type="common">Orange clownfish</name>
    <name type="synonym">Lutjanus percula</name>
    <dbReference type="NCBI Taxonomy" id="161767"/>
    <lineage>
        <taxon>Eukaryota</taxon>
        <taxon>Metazoa</taxon>
        <taxon>Chordata</taxon>
        <taxon>Craniata</taxon>
        <taxon>Vertebrata</taxon>
        <taxon>Euteleostomi</taxon>
        <taxon>Actinopterygii</taxon>
        <taxon>Neopterygii</taxon>
        <taxon>Teleostei</taxon>
        <taxon>Neoteleostei</taxon>
        <taxon>Acanthomorphata</taxon>
        <taxon>Ovalentaria</taxon>
        <taxon>Pomacentridae</taxon>
        <taxon>Amphiprion</taxon>
    </lineage>
</organism>
<dbReference type="OMA" id="TRPPLWE"/>
<dbReference type="Ensembl" id="ENSAPET00000001305.1">
    <property type="protein sequence ID" value="ENSAPEP00000001272.1"/>
    <property type="gene ID" value="ENSAPEG00000000945.1"/>
</dbReference>
<evidence type="ECO:0000313" key="4">
    <source>
        <dbReference type="Proteomes" id="UP000265080"/>
    </source>
</evidence>
<name>A0A3P8RMH7_AMPPE</name>
<dbReference type="GO" id="GO:0005737">
    <property type="term" value="C:cytoplasm"/>
    <property type="evidence" value="ECO:0007669"/>
    <property type="project" value="UniProtKB-SubCell"/>
</dbReference>
<protein>
    <recommendedName>
        <fullName evidence="5">BRCA1-associated ATM activator 1</fullName>
    </recommendedName>
</protein>
<reference evidence="3 4" key="1">
    <citation type="submission" date="2018-03" db="EMBL/GenBank/DDBJ databases">
        <title>Finding Nemo's genes: A chromosome-scale reference assembly of the genome of the orange clownfish Amphiprion percula.</title>
        <authorList>
            <person name="Lehmann R."/>
        </authorList>
    </citation>
    <scope>NUCLEOTIDE SEQUENCE</scope>
</reference>
<evidence type="ECO:0008006" key="5">
    <source>
        <dbReference type="Google" id="ProtNLM"/>
    </source>
</evidence>
<evidence type="ECO:0000256" key="1">
    <source>
        <dbReference type="ARBA" id="ARBA00004496"/>
    </source>
</evidence>
<reference evidence="3" key="3">
    <citation type="submission" date="2025-09" db="UniProtKB">
        <authorList>
            <consortium name="Ensembl"/>
        </authorList>
    </citation>
    <scope>IDENTIFICATION</scope>
</reference>
<dbReference type="GO" id="GO:0006974">
    <property type="term" value="P:DNA damage response"/>
    <property type="evidence" value="ECO:0007669"/>
    <property type="project" value="InterPro"/>
</dbReference>
<accession>A0A3P8RMH7</accession>
<dbReference type="PANTHER" id="PTHR21331">
    <property type="entry name" value="BRCA1-ASSOCIATED ATM ACTIVATOR 1"/>
    <property type="match status" value="1"/>
</dbReference>
<evidence type="ECO:0000313" key="3">
    <source>
        <dbReference type="Ensembl" id="ENSAPEP00000001272.1"/>
    </source>
</evidence>
<sequence>MDRECVSLLPRVCEVLAASGSSLPDDTSLEKLLDWFTGLTKAGTSLLESCPCLLEFISTVVHNRALDPSILSFTLRLTGFVAVTEVAFKVLQVKPRILLLNCSIQFNSMLYNNNNVNSEFRQFFMFDSSDFLKPLLQLQTDKSLFVTSAANQMLAHVLLSCQSVSSVGSNDVDEEGEDVGRSGGSIADLEYSAVTVETNQDYAAVVTAISECLKKSLVPRENTQLHQSLQILKLLALLLAQTRPPLWEKLLQMVADSVDELLAAGYSQLILPLMDVILAAYR</sequence>